<keyword evidence="5" id="KW-0963">Cytoplasm</keyword>
<evidence type="ECO:0000256" key="10">
    <source>
        <dbReference type="ARBA" id="ARBA00023157"/>
    </source>
</evidence>
<comment type="catalytic activity">
    <reaction evidence="14">
        <text>N(6)-[(R)-dihydrolipoyl]-L-lysyl-[lipoyl-carrier protein] + a hydroperoxide = N(6)-[(R)-lipoyl]-L-lysyl-[lipoyl-carrier protein] + an alcohol + H2O</text>
        <dbReference type="Rhea" id="RHEA:62636"/>
        <dbReference type="Rhea" id="RHEA-COMP:10502"/>
        <dbReference type="Rhea" id="RHEA-COMP:16355"/>
        <dbReference type="ChEBI" id="CHEBI:15377"/>
        <dbReference type="ChEBI" id="CHEBI:30879"/>
        <dbReference type="ChEBI" id="CHEBI:35924"/>
        <dbReference type="ChEBI" id="CHEBI:83099"/>
        <dbReference type="ChEBI" id="CHEBI:83100"/>
        <dbReference type="EC" id="1.11.1.28"/>
    </reaction>
</comment>
<proteinExistence type="predicted"/>
<evidence type="ECO:0000259" key="19">
    <source>
        <dbReference type="PROSITE" id="PS51352"/>
    </source>
</evidence>
<dbReference type="GO" id="GO:0006979">
    <property type="term" value="P:response to oxidative stress"/>
    <property type="evidence" value="ECO:0007669"/>
    <property type="project" value="TreeGrafter"/>
</dbReference>
<keyword evidence="7" id="KW-0049">Antioxidant</keyword>
<dbReference type="Gene3D" id="3.40.30.10">
    <property type="entry name" value="Glutaredoxin"/>
    <property type="match status" value="1"/>
</dbReference>
<sequence>MLTVGDKIPAFNLTAVVSLEKGKEFKDINQDSYKGKWLVLFSWPKDFTFICPTEIAEFGKRDKDFQDRNAQVLGLSTDSEYVHHAWRTHHPDLKGLPFPMLADIKRELSAGLGILHKDAGVALRATFIVDPQGIIRHVSVNDLSVGRNVSETLRTLDAFQTDELCPCNWQKGEETLTKKLAKAG</sequence>
<keyword evidence="11" id="KW-0676">Redox-active center</keyword>
<dbReference type="GO" id="GO:0008379">
    <property type="term" value="F:thioredoxin peroxidase activity"/>
    <property type="evidence" value="ECO:0007669"/>
    <property type="project" value="TreeGrafter"/>
</dbReference>
<evidence type="ECO:0000256" key="16">
    <source>
        <dbReference type="ARBA" id="ARBA00062350"/>
    </source>
</evidence>
<protein>
    <recommendedName>
        <fullName evidence="4">Alkyl hydroperoxide reductase C</fullName>
        <ecNumber evidence="3">1.11.1.26</ecNumber>
        <ecNumber evidence="17">1.11.1.28</ecNumber>
    </recommendedName>
    <alternativeName>
        <fullName evidence="12">Peroxiredoxin</fullName>
    </alternativeName>
</protein>
<evidence type="ECO:0000313" key="23">
    <source>
        <dbReference type="Proteomes" id="UP000256345"/>
    </source>
</evidence>
<dbReference type="RefSeq" id="WP_047856048.1">
    <property type="nucleotide sequence ID" value="NZ_CP011509.1"/>
</dbReference>
<evidence type="ECO:0000256" key="8">
    <source>
        <dbReference type="ARBA" id="ARBA00023002"/>
    </source>
</evidence>
<evidence type="ECO:0000256" key="17">
    <source>
        <dbReference type="ARBA" id="ARBA00067010"/>
    </source>
</evidence>
<name>A0AAC8TD19_9BACT</name>
<keyword evidence="9" id="KW-0346">Stress response</keyword>
<dbReference type="CDD" id="cd03015">
    <property type="entry name" value="PRX_Typ2cys"/>
    <property type="match status" value="1"/>
</dbReference>
<comment type="subunit">
    <text evidence="16">Homodimer; disulfide-linked, upon oxidation. 6 homodimers assemble to form a ring-like dodecamer. Identified in a complex with AhpD, DlaT and Lpd.</text>
</comment>
<keyword evidence="6" id="KW-0575">Peroxidase</keyword>
<comment type="function">
    <text evidence="15">Thiol-specific peroxidase that catalyzes the reduction of hydrogen peroxide and organic hydroperoxides to water and alcohols, respectively. Plays a role in cell protection against oxidative stress by detoxifying peroxides. Together with AhpD, DlaT and Lpd, constitutes an NADH-dependent peroxidase active against hydrogen and alkyl peroxides as well as serving as a peroxynitrite reductase, thus protecting the bacterium against reactive nitrogen intermediates and oxidative stress generated by the host immune system. Does not however seem to play a role in detoxification of isoniazid.</text>
</comment>
<comment type="subcellular location">
    <subcellularLocation>
        <location evidence="1">Cytoplasm</location>
    </subcellularLocation>
</comment>
<dbReference type="PIRSF" id="PIRSF000239">
    <property type="entry name" value="AHPC"/>
    <property type="match status" value="1"/>
</dbReference>
<dbReference type="EMBL" id="CP011509">
    <property type="protein sequence ID" value="AKJ01485.1"/>
    <property type="molecule type" value="Genomic_DNA"/>
</dbReference>
<dbReference type="FunFam" id="3.40.30.10:FF:000043">
    <property type="entry name" value="Alkyl hydroperoxide reductase C"/>
    <property type="match status" value="1"/>
</dbReference>
<evidence type="ECO:0000256" key="12">
    <source>
        <dbReference type="ARBA" id="ARBA00032077"/>
    </source>
</evidence>
<evidence type="ECO:0000313" key="20">
    <source>
        <dbReference type="EMBL" id="AKJ01485.1"/>
    </source>
</evidence>
<dbReference type="GO" id="GO:0045454">
    <property type="term" value="P:cell redox homeostasis"/>
    <property type="evidence" value="ECO:0007669"/>
    <property type="project" value="TreeGrafter"/>
</dbReference>
<keyword evidence="23" id="KW-1185">Reference proteome</keyword>
<dbReference type="Proteomes" id="UP000035579">
    <property type="component" value="Chromosome"/>
</dbReference>
<dbReference type="PROSITE" id="PS51352">
    <property type="entry name" value="THIOREDOXIN_2"/>
    <property type="match status" value="1"/>
</dbReference>
<evidence type="ECO:0000313" key="21">
    <source>
        <dbReference type="EMBL" id="REG34300.1"/>
    </source>
</evidence>
<dbReference type="Pfam" id="PF00578">
    <property type="entry name" value="AhpC-TSA"/>
    <property type="match status" value="1"/>
</dbReference>
<feature type="domain" description="Thioredoxin" evidence="19">
    <location>
        <begin position="2"/>
        <end position="161"/>
    </location>
</feature>
<dbReference type="PANTHER" id="PTHR10681:SF121">
    <property type="entry name" value="ALKYL HYDROPEROXIDE REDUCTASE C"/>
    <property type="match status" value="1"/>
</dbReference>
<evidence type="ECO:0000256" key="5">
    <source>
        <dbReference type="ARBA" id="ARBA00022490"/>
    </source>
</evidence>
<dbReference type="GO" id="GO:0102039">
    <property type="term" value="F:NADH-dependent peroxiredoxin activity"/>
    <property type="evidence" value="ECO:0007669"/>
    <property type="project" value="UniProtKB-EC"/>
</dbReference>
<keyword evidence="10" id="KW-1015">Disulfide bond</keyword>
<dbReference type="InterPro" id="IPR050217">
    <property type="entry name" value="Peroxiredoxin"/>
</dbReference>
<evidence type="ECO:0000256" key="6">
    <source>
        <dbReference type="ARBA" id="ARBA00022559"/>
    </source>
</evidence>
<organism evidence="20 22">
    <name type="scientific">Archangium gephyra</name>
    <dbReference type="NCBI Taxonomy" id="48"/>
    <lineage>
        <taxon>Bacteria</taxon>
        <taxon>Pseudomonadati</taxon>
        <taxon>Myxococcota</taxon>
        <taxon>Myxococcia</taxon>
        <taxon>Myxococcales</taxon>
        <taxon>Cystobacterineae</taxon>
        <taxon>Archangiaceae</taxon>
        <taxon>Archangium</taxon>
    </lineage>
</organism>
<feature type="active site" description="Cysteine sulfenic acid (-SOH) intermediate; for peroxidase activity" evidence="18">
    <location>
        <position position="51"/>
    </location>
</feature>
<dbReference type="SUPFAM" id="SSF52833">
    <property type="entry name" value="Thioredoxin-like"/>
    <property type="match status" value="1"/>
</dbReference>
<evidence type="ECO:0000256" key="14">
    <source>
        <dbReference type="ARBA" id="ARBA00051970"/>
    </source>
</evidence>
<dbReference type="EC" id="1.11.1.28" evidence="17"/>
<dbReference type="KEGG" id="age:AA314_03111"/>
<gene>
    <name evidence="20" type="ORF">AA314_03111</name>
    <name evidence="21" type="ORF">ATI61_103193</name>
</gene>
<keyword evidence="8" id="KW-0560">Oxidoreductase</keyword>
<evidence type="ECO:0000313" key="22">
    <source>
        <dbReference type="Proteomes" id="UP000035579"/>
    </source>
</evidence>
<dbReference type="GO" id="GO:0033554">
    <property type="term" value="P:cellular response to stress"/>
    <property type="evidence" value="ECO:0007669"/>
    <property type="project" value="TreeGrafter"/>
</dbReference>
<dbReference type="EC" id="1.11.1.26" evidence="3"/>
<comment type="subunit">
    <text evidence="2">Homodimer; disulfide-linked, upon oxidation. 5 homodimers assemble to form a ring-like decamer.</text>
</comment>
<evidence type="ECO:0000256" key="13">
    <source>
        <dbReference type="ARBA" id="ARBA00047572"/>
    </source>
</evidence>
<dbReference type="GO" id="GO:0042744">
    <property type="term" value="P:hydrogen peroxide catabolic process"/>
    <property type="evidence" value="ECO:0007669"/>
    <property type="project" value="TreeGrafter"/>
</dbReference>
<dbReference type="InterPro" id="IPR024706">
    <property type="entry name" value="Peroxiredoxin_AhpC-typ"/>
</dbReference>
<dbReference type="InterPro" id="IPR036249">
    <property type="entry name" value="Thioredoxin-like_sf"/>
</dbReference>
<dbReference type="EMBL" id="QUMU01000003">
    <property type="protein sequence ID" value="REG34300.1"/>
    <property type="molecule type" value="Genomic_DNA"/>
</dbReference>
<evidence type="ECO:0000256" key="2">
    <source>
        <dbReference type="ARBA" id="ARBA00011654"/>
    </source>
</evidence>
<evidence type="ECO:0000256" key="1">
    <source>
        <dbReference type="ARBA" id="ARBA00004496"/>
    </source>
</evidence>
<dbReference type="PANTHER" id="PTHR10681">
    <property type="entry name" value="THIOREDOXIN PEROXIDASE"/>
    <property type="match status" value="1"/>
</dbReference>
<evidence type="ECO:0000256" key="9">
    <source>
        <dbReference type="ARBA" id="ARBA00023016"/>
    </source>
</evidence>
<evidence type="ECO:0000256" key="7">
    <source>
        <dbReference type="ARBA" id="ARBA00022862"/>
    </source>
</evidence>
<accession>A0AAC8TD19</accession>
<evidence type="ECO:0000256" key="11">
    <source>
        <dbReference type="ARBA" id="ARBA00023284"/>
    </source>
</evidence>
<dbReference type="AlphaFoldDB" id="A0AAC8TD19"/>
<dbReference type="GO" id="GO:0005829">
    <property type="term" value="C:cytosol"/>
    <property type="evidence" value="ECO:0007669"/>
    <property type="project" value="TreeGrafter"/>
</dbReference>
<evidence type="ECO:0000256" key="18">
    <source>
        <dbReference type="PIRSR" id="PIRSR000239-1"/>
    </source>
</evidence>
<reference evidence="21 23" key="2">
    <citation type="submission" date="2018-08" db="EMBL/GenBank/DDBJ databases">
        <title>Genomic Encyclopedia of Archaeal and Bacterial Type Strains, Phase II (KMG-II): from individual species to whole genera.</title>
        <authorList>
            <person name="Goeker M."/>
        </authorList>
    </citation>
    <scope>NUCLEOTIDE SEQUENCE [LARGE SCALE GENOMIC DNA]</scope>
    <source>
        <strain evidence="21 23">DSM 2261</strain>
    </source>
</reference>
<comment type="catalytic activity">
    <reaction evidence="13">
        <text>a hydroperoxide + NADH + H(+) = an alcohol + NAD(+) + H2O</text>
        <dbReference type="Rhea" id="RHEA:62628"/>
        <dbReference type="ChEBI" id="CHEBI:15377"/>
        <dbReference type="ChEBI" id="CHEBI:15378"/>
        <dbReference type="ChEBI" id="CHEBI:30879"/>
        <dbReference type="ChEBI" id="CHEBI:35924"/>
        <dbReference type="ChEBI" id="CHEBI:57540"/>
        <dbReference type="ChEBI" id="CHEBI:57945"/>
        <dbReference type="EC" id="1.11.1.26"/>
    </reaction>
</comment>
<reference evidence="20 22" key="1">
    <citation type="submission" date="2015-05" db="EMBL/GenBank/DDBJ databases">
        <title>Genome assembly of Archangium gephyra DSM 2261.</title>
        <authorList>
            <person name="Sharma G."/>
            <person name="Subramanian S."/>
        </authorList>
    </citation>
    <scope>NUCLEOTIDE SEQUENCE [LARGE SCALE GENOMIC DNA]</scope>
    <source>
        <strain evidence="20 22">DSM 2261</strain>
    </source>
</reference>
<dbReference type="InterPro" id="IPR000866">
    <property type="entry name" value="AhpC/TSA"/>
</dbReference>
<evidence type="ECO:0000256" key="15">
    <source>
        <dbReference type="ARBA" id="ARBA00055957"/>
    </source>
</evidence>
<evidence type="ECO:0000256" key="3">
    <source>
        <dbReference type="ARBA" id="ARBA00013021"/>
    </source>
</evidence>
<evidence type="ECO:0000256" key="4">
    <source>
        <dbReference type="ARBA" id="ARBA00017462"/>
    </source>
</evidence>
<dbReference type="InterPro" id="IPR013766">
    <property type="entry name" value="Thioredoxin_domain"/>
</dbReference>
<dbReference type="Proteomes" id="UP000256345">
    <property type="component" value="Unassembled WGS sequence"/>
</dbReference>